<keyword evidence="1" id="KW-0677">Repeat</keyword>
<accession>A0AAV9GXP3</accession>
<keyword evidence="2" id="KW-0175">Coiled coil</keyword>
<evidence type="ECO:0000259" key="4">
    <source>
        <dbReference type="Pfam" id="PF24883"/>
    </source>
</evidence>
<dbReference type="InterPro" id="IPR056884">
    <property type="entry name" value="NPHP3-like_N"/>
</dbReference>
<dbReference type="AlphaFoldDB" id="A0AAV9GXP3"/>
<dbReference type="Pfam" id="PF24883">
    <property type="entry name" value="NPHP3_N"/>
    <property type="match status" value="1"/>
</dbReference>
<evidence type="ECO:0000256" key="1">
    <source>
        <dbReference type="ARBA" id="ARBA00022737"/>
    </source>
</evidence>
<evidence type="ECO:0000256" key="2">
    <source>
        <dbReference type="SAM" id="Coils"/>
    </source>
</evidence>
<proteinExistence type="predicted"/>
<name>A0AAV9GXP3_9PEZI</name>
<gene>
    <name evidence="5" type="ORF">QBC34DRAFT_53952</name>
</gene>
<feature type="domain" description="Nephrocystin 3-like N-terminal" evidence="4">
    <location>
        <begin position="389"/>
        <end position="568"/>
    </location>
</feature>
<dbReference type="EMBL" id="MU865928">
    <property type="protein sequence ID" value="KAK4451341.1"/>
    <property type="molecule type" value="Genomic_DNA"/>
</dbReference>
<feature type="region of interest" description="Disordered" evidence="3">
    <location>
        <begin position="325"/>
        <end position="349"/>
    </location>
</feature>
<evidence type="ECO:0000313" key="6">
    <source>
        <dbReference type="Proteomes" id="UP001321760"/>
    </source>
</evidence>
<sequence length="594" mass="67137">MSHPSEKAKAIVNSFFRERGEELEELHDAFGMKMPRPKTFSWTSSEPKGVLQGSWDADDDFVEELHKFNRCLDEVSRQIPLDFDPKSCQWSDVLEKLKDGNKSLAKRMERDETWWSKGGMWLADLSSLSPALQAIPDDLCFLHGGLALVLHLAKTRDATKRNIVNTFEDIASALAIAGNAAEHSKDDAPLNSALDTLRVTLFKTLPPLIKILVPENTRMRISAPFQSTRADRLLDFLKTDAKRVEKRAQALNDRHASEAAMITKEHVEDIHTGVQDINEQIQEIDTTQQALKNMVLRQLEGQDTMHKMLCDFFGMMEYDQSQRGTATSAPAFSTRARSTSPISPESAPVPENKIASLQMILGVNDKHVSKDINYVRRQSHEFDAKCKSTGATILLNRNFQRWTRSNGADFVHIDGRPERTYDKTSPVSYFCSQLANRFKGGPYTTVALCFFCGQHVATGDPLEGPRGLMRSLISQALRARPTFDLDELDLEAFEGTHESIPFEDLCQLFRLIIGQFPLGYTVYCIIDDINRLERRDEWKPDYWLIMGMLNEMVGECGPNLCFKVLITSPARSKWLSEVPVPPDRRVPVQEGGLQ</sequence>
<reference evidence="5" key="1">
    <citation type="journal article" date="2023" name="Mol. Phylogenet. Evol.">
        <title>Genome-scale phylogeny and comparative genomics of the fungal order Sordariales.</title>
        <authorList>
            <person name="Hensen N."/>
            <person name="Bonometti L."/>
            <person name="Westerberg I."/>
            <person name="Brannstrom I.O."/>
            <person name="Guillou S."/>
            <person name="Cros-Aarteil S."/>
            <person name="Calhoun S."/>
            <person name="Haridas S."/>
            <person name="Kuo A."/>
            <person name="Mondo S."/>
            <person name="Pangilinan J."/>
            <person name="Riley R."/>
            <person name="LaButti K."/>
            <person name="Andreopoulos B."/>
            <person name="Lipzen A."/>
            <person name="Chen C."/>
            <person name="Yan M."/>
            <person name="Daum C."/>
            <person name="Ng V."/>
            <person name="Clum A."/>
            <person name="Steindorff A."/>
            <person name="Ohm R.A."/>
            <person name="Martin F."/>
            <person name="Silar P."/>
            <person name="Natvig D.O."/>
            <person name="Lalanne C."/>
            <person name="Gautier V."/>
            <person name="Ament-Velasquez S.L."/>
            <person name="Kruys A."/>
            <person name="Hutchinson M.I."/>
            <person name="Powell A.J."/>
            <person name="Barry K."/>
            <person name="Miller A.N."/>
            <person name="Grigoriev I.V."/>
            <person name="Debuchy R."/>
            <person name="Gladieux P."/>
            <person name="Hiltunen Thoren M."/>
            <person name="Johannesson H."/>
        </authorList>
    </citation>
    <scope>NUCLEOTIDE SEQUENCE</scope>
    <source>
        <strain evidence="5">PSN243</strain>
    </source>
</reference>
<dbReference type="PANTHER" id="PTHR40619:SF3">
    <property type="entry name" value="FUNGAL STAND N-TERMINAL GOODBYE DOMAIN-CONTAINING PROTEIN"/>
    <property type="match status" value="1"/>
</dbReference>
<feature type="coiled-coil region" evidence="2">
    <location>
        <begin position="234"/>
        <end position="294"/>
    </location>
</feature>
<protein>
    <recommendedName>
        <fullName evidence="4">Nephrocystin 3-like N-terminal domain-containing protein</fullName>
    </recommendedName>
</protein>
<keyword evidence="6" id="KW-1185">Reference proteome</keyword>
<evidence type="ECO:0000313" key="5">
    <source>
        <dbReference type="EMBL" id="KAK4451341.1"/>
    </source>
</evidence>
<dbReference type="Proteomes" id="UP001321760">
    <property type="component" value="Unassembled WGS sequence"/>
</dbReference>
<feature type="compositionally biased region" description="Polar residues" evidence="3">
    <location>
        <begin position="325"/>
        <end position="343"/>
    </location>
</feature>
<evidence type="ECO:0000256" key="3">
    <source>
        <dbReference type="SAM" id="MobiDB-lite"/>
    </source>
</evidence>
<reference evidence="5" key="2">
    <citation type="submission" date="2023-05" db="EMBL/GenBank/DDBJ databases">
        <authorList>
            <consortium name="Lawrence Berkeley National Laboratory"/>
            <person name="Steindorff A."/>
            <person name="Hensen N."/>
            <person name="Bonometti L."/>
            <person name="Westerberg I."/>
            <person name="Brannstrom I.O."/>
            <person name="Guillou S."/>
            <person name="Cros-Aarteil S."/>
            <person name="Calhoun S."/>
            <person name="Haridas S."/>
            <person name="Kuo A."/>
            <person name="Mondo S."/>
            <person name="Pangilinan J."/>
            <person name="Riley R."/>
            <person name="Labutti K."/>
            <person name="Andreopoulos B."/>
            <person name="Lipzen A."/>
            <person name="Chen C."/>
            <person name="Yanf M."/>
            <person name="Daum C."/>
            <person name="Ng V."/>
            <person name="Clum A."/>
            <person name="Ohm R."/>
            <person name="Martin F."/>
            <person name="Silar P."/>
            <person name="Natvig D."/>
            <person name="Lalanne C."/>
            <person name="Gautier V."/>
            <person name="Ament-Velasquez S.L."/>
            <person name="Kruys A."/>
            <person name="Hutchinson M.I."/>
            <person name="Powell A.J."/>
            <person name="Barry K."/>
            <person name="Miller A.N."/>
            <person name="Grigoriev I.V."/>
            <person name="Debuchy R."/>
            <person name="Gladieux P."/>
            <person name="Thoren M.H."/>
            <person name="Johannesson H."/>
        </authorList>
    </citation>
    <scope>NUCLEOTIDE SEQUENCE</scope>
    <source>
        <strain evidence="5">PSN243</strain>
    </source>
</reference>
<dbReference type="PANTHER" id="PTHR40619">
    <property type="entry name" value="FUNGAL STAND N-TERMINAL GOODBYE DOMAIN-CONTAINING PROTEIN"/>
    <property type="match status" value="1"/>
</dbReference>
<comment type="caution">
    <text evidence="5">The sequence shown here is derived from an EMBL/GenBank/DDBJ whole genome shotgun (WGS) entry which is preliminary data.</text>
</comment>
<organism evidence="5 6">
    <name type="scientific">Podospora aff. communis PSN243</name>
    <dbReference type="NCBI Taxonomy" id="3040156"/>
    <lineage>
        <taxon>Eukaryota</taxon>
        <taxon>Fungi</taxon>
        <taxon>Dikarya</taxon>
        <taxon>Ascomycota</taxon>
        <taxon>Pezizomycotina</taxon>
        <taxon>Sordariomycetes</taxon>
        <taxon>Sordariomycetidae</taxon>
        <taxon>Sordariales</taxon>
        <taxon>Podosporaceae</taxon>
        <taxon>Podospora</taxon>
    </lineage>
</organism>